<dbReference type="InterPro" id="IPR025499">
    <property type="entry name" value="KdgF"/>
</dbReference>
<dbReference type="OrthoDB" id="9811153at2"/>
<dbReference type="EMBL" id="CP010803">
    <property type="protein sequence ID" value="AJY45798.1"/>
    <property type="molecule type" value="Genomic_DNA"/>
</dbReference>
<name>A0A0D5LR23_MAREN</name>
<dbReference type="KEGG" id="mey:TM49_09020"/>
<protein>
    <submittedName>
        <fullName evidence="2">Cupin</fullName>
    </submittedName>
</protein>
<dbReference type="SUPFAM" id="SSF51182">
    <property type="entry name" value="RmlC-like cupins"/>
    <property type="match status" value="1"/>
</dbReference>
<proteinExistence type="predicted"/>
<dbReference type="Gene3D" id="2.60.120.10">
    <property type="entry name" value="Jelly Rolls"/>
    <property type="match status" value="1"/>
</dbReference>
<dbReference type="PANTHER" id="PTHR40112:SF1">
    <property type="entry name" value="H2HPP ISOMERASE"/>
    <property type="match status" value="1"/>
</dbReference>
<dbReference type="InterPro" id="IPR014710">
    <property type="entry name" value="RmlC-like_jellyroll"/>
</dbReference>
<dbReference type="HOGENOM" id="CLU_134269_1_1_5"/>
<dbReference type="Proteomes" id="UP000032611">
    <property type="component" value="Chromosome"/>
</dbReference>
<evidence type="ECO:0000313" key="3">
    <source>
        <dbReference type="Proteomes" id="UP000032611"/>
    </source>
</evidence>
<dbReference type="STRING" id="1486262.TM49_09020"/>
<dbReference type="InterPro" id="IPR052535">
    <property type="entry name" value="Bacilysin_H2HPP_isomerase"/>
</dbReference>
<dbReference type="InterPro" id="IPR013096">
    <property type="entry name" value="Cupin_2"/>
</dbReference>
<sequence>MADAPIAKFPTVDAGNGVKRTVLADSAELMVVEFRFPEGGEGSPHSHPHVQSTYVQSGRFRFTIEGESFDIGPGDSFVIPSGATHGCVALEAGTLLDTFTPRRDDFL</sequence>
<dbReference type="Pfam" id="PF07883">
    <property type="entry name" value="Cupin_2"/>
    <property type="match status" value="1"/>
</dbReference>
<dbReference type="PANTHER" id="PTHR40112">
    <property type="entry name" value="H2HPP ISOMERASE"/>
    <property type="match status" value="1"/>
</dbReference>
<feature type="domain" description="Cupin type-2" evidence="1">
    <location>
        <begin position="33"/>
        <end position="90"/>
    </location>
</feature>
<keyword evidence="3" id="KW-1185">Reference proteome</keyword>
<dbReference type="InterPro" id="IPR011051">
    <property type="entry name" value="RmlC_Cupin_sf"/>
</dbReference>
<dbReference type="CDD" id="cd02238">
    <property type="entry name" value="cupin_KdgF"/>
    <property type="match status" value="1"/>
</dbReference>
<dbReference type="PIRSF" id="PIRSF029883">
    <property type="entry name" value="KdgF"/>
    <property type="match status" value="1"/>
</dbReference>
<accession>A0A0D5LR23</accession>
<reference evidence="2 3" key="1">
    <citation type="journal article" date="2015" name="Genome Announc.">
        <title>Complete genome sequence of Martelella endophytica YC6887, which has antifungal activity associated with a halophyte.</title>
        <authorList>
            <person name="Khan A."/>
            <person name="Khan H."/>
            <person name="Chung E.J."/>
            <person name="Hossain M.T."/>
            <person name="Chung Y.R."/>
        </authorList>
    </citation>
    <scope>NUCLEOTIDE SEQUENCE [LARGE SCALE GENOMIC DNA]</scope>
    <source>
        <strain evidence="2">YC6887</strain>
    </source>
</reference>
<dbReference type="RefSeq" id="WP_045680688.1">
    <property type="nucleotide sequence ID" value="NZ_CP010803.1"/>
</dbReference>
<organism evidence="2 3">
    <name type="scientific">Martelella endophytica</name>
    <dbReference type="NCBI Taxonomy" id="1486262"/>
    <lineage>
        <taxon>Bacteria</taxon>
        <taxon>Pseudomonadati</taxon>
        <taxon>Pseudomonadota</taxon>
        <taxon>Alphaproteobacteria</taxon>
        <taxon>Hyphomicrobiales</taxon>
        <taxon>Aurantimonadaceae</taxon>
        <taxon>Martelella</taxon>
    </lineage>
</organism>
<gene>
    <name evidence="2" type="ORF">TM49_09020</name>
</gene>
<evidence type="ECO:0000259" key="1">
    <source>
        <dbReference type="Pfam" id="PF07883"/>
    </source>
</evidence>
<evidence type="ECO:0000313" key="2">
    <source>
        <dbReference type="EMBL" id="AJY45798.1"/>
    </source>
</evidence>
<dbReference type="AlphaFoldDB" id="A0A0D5LR23"/>
<dbReference type="PATRIC" id="fig|1486262.3.peg.1868"/>